<gene>
    <name evidence="5 6" type="primary">yciB</name>
    <name evidence="6" type="ORF">NCTC12871_01412</name>
</gene>
<comment type="subcellular location">
    <subcellularLocation>
        <location evidence="5">Cell inner membrane</location>
        <topology evidence="5">Multi-pass membrane protein</topology>
    </subcellularLocation>
</comment>
<keyword evidence="1 5" id="KW-1003">Cell membrane</keyword>
<evidence type="ECO:0000256" key="4">
    <source>
        <dbReference type="ARBA" id="ARBA00023136"/>
    </source>
</evidence>
<dbReference type="Pfam" id="PF04279">
    <property type="entry name" value="IspA"/>
    <property type="match status" value="1"/>
</dbReference>
<evidence type="ECO:0000256" key="2">
    <source>
        <dbReference type="ARBA" id="ARBA00022692"/>
    </source>
</evidence>
<dbReference type="InterPro" id="IPR006008">
    <property type="entry name" value="YciB"/>
</dbReference>
<feature type="transmembrane region" description="Helical" evidence="5">
    <location>
        <begin position="121"/>
        <end position="141"/>
    </location>
</feature>
<accession>A0A448TVH2</accession>
<keyword evidence="4 5" id="KW-0472">Membrane</keyword>
<dbReference type="KEGG" id="adp:NCTC12871_01412"/>
<evidence type="ECO:0000313" key="7">
    <source>
        <dbReference type="Proteomes" id="UP000279799"/>
    </source>
</evidence>
<dbReference type="Proteomes" id="UP000279799">
    <property type="component" value="Chromosome"/>
</dbReference>
<evidence type="ECO:0000313" key="6">
    <source>
        <dbReference type="EMBL" id="VEJ09923.1"/>
    </source>
</evidence>
<evidence type="ECO:0000256" key="5">
    <source>
        <dbReference type="HAMAP-Rule" id="MF_00189"/>
    </source>
</evidence>
<keyword evidence="2 5" id="KW-0812">Transmembrane</keyword>
<reference evidence="6 7" key="1">
    <citation type="submission" date="2018-12" db="EMBL/GenBank/DDBJ databases">
        <authorList>
            <consortium name="Pathogen Informatics"/>
        </authorList>
    </citation>
    <scope>NUCLEOTIDE SEQUENCE [LARGE SCALE GENOMIC DNA]</scope>
    <source>
        <strain evidence="6 7">NCTC12871</strain>
    </source>
</reference>
<dbReference type="OrthoDB" id="9788219at2"/>
<feature type="transmembrane region" description="Helical" evidence="5">
    <location>
        <begin position="51"/>
        <end position="68"/>
    </location>
</feature>
<dbReference type="GO" id="GO:0005886">
    <property type="term" value="C:plasma membrane"/>
    <property type="evidence" value="ECO:0007669"/>
    <property type="project" value="UniProtKB-SubCell"/>
</dbReference>
<sequence>MKQILDFIPLLLFFIVYKTVGLRDAAITLVIATAIQLLLLKLIYKKIDKQALILGISVVVFASLTAYFDELNFLKWKVTLIYALFALVLLISQLGFKKNLMREMLGKEIVLPESVWKKINIGWAIFFIFCMLLNLYISQYFSDNIWVDFKTFGIAGLTFIATIVTSIYIYRYLPKDNSQENISKGKKNEPISKQ</sequence>
<keyword evidence="5" id="KW-0997">Cell inner membrane</keyword>
<dbReference type="PANTHER" id="PTHR36917">
    <property type="entry name" value="INTRACELLULAR SEPTATION PROTEIN A-RELATED"/>
    <property type="match status" value="1"/>
</dbReference>
<dbReference type="AlphaFoldDB" id="A0A448TVH2"/>
<dbReference type="NCBIfam" id="TIGR00997">
    <property type="entry name" value="ispZ"/>
    <property type="match status" value="1"/>
</dbReference>
<dbReference type="EMBL" id="LR134510">
    <property type="protein sequence ID" value="VEJ09923.1"/>
    <property type="molecule type" value="Genomic_DNA"/>
</dbReference>
<feature type="transmembrane region" description="Helical" evidence="5">
    <location>
        <begin position="80"/>
        <end position="100"/>
    </location>
</feature>
<name>A0A448TVH2_9PAST</name>
<keyword evidence="3 5" id="KW-1133">Transmembrane helix</keyword>
<feature type="transmembrane region" description="Helical" evidence="5">
    <location>
        <begin position="20"/>
        <end position="39"/>
    </location>
</feature>
<dbReference type="HAMAP" id="MF_00189">
    <property type="entry name" value="YciB"/>
    <property type="match status" value="1"/>
</dbReference>
<dbReference type="PANTHER" id="PTHR36917:SF1">
    <property type="entry name" value="INNER MEMBRANE-SPANNING PROTEIN YCIB"/>
    <property type="match status" value="1"/>
</dbReference>
<comment type="function">
    <text evidence="5">Plays a role in cell envelope biogenesis, maintenance of cell envelope integrity and membrane homeostasis.</text>
</comment>
<dbReference type="RefSeq" id="WP_126600245.1">
    <property type="nucleotide sequence ID" value="NZ_LR134510.1"/>
</dbReference>
<proteinExistence type="inferred from homology"/>
<evidence type="ECO:0000256" key="1">
    <source>
        <dbReference type="ARBA" id="ARBA00022475"/>
    </source>
</evidence>
<feature type="transmembrane region" description="Helical" evidence="5">
    <location>
        <begin position="153"/>
        <end position="173"/>
    </location>
</feature>
<evidence type="ECO:0000256" key="3">
    <source>
        <dbReference type="ARBA" id="ARBA00022989"/>
    </source>
</evidence>
<organism evidence="6 7">
    <name type="scientific">Actinobacillus delphinicola</name>
    <dbReference type="NCBI Taxonomy" id="51161"/>
    <lineage>
        <taxon>Bacteria</taxon>
        <taxon>Pseudomonadati</taxon>
        <taxon>Pseudomonadota</taxon>
        <taxon>Gammaproteobacteria</taxon>
        <taxon>Pasteurellales</taxon>
        <taxon>Pasteurellaceae</taxon>
        <taxon>Actinobacillus</taxon>
    </lineage>
</organism>
<comment type="similarity">
    <text evidence="5">Belongs to the YciB family.</text>
</comment>
<keyword evidence="7" id="KW-1185">Reference proteome</keyword>
<dbReference type="NCBIfam" id="NF001324">
    <property type="entry name" value="PRK00259.1-2"/>
    <property type="match status" value="1"/>
</dbReference>
<protein>
    <recommendedName>
        <fullName evidence="5">Inner membrane-spanning protein YciB</fullName>
    </recommendedName>
</protein>